<dbReference type="Proteomes" id="UP000593565">
    <property type="component" value="Unassembled WGS sequence"/>
</dbReference>
<reference evidence="2 3" key="1">
    <citation type="submission" date="2020-02" db="EMBL/GenBank/DDBJ databases">
        <title>A chromosome-scale genome assembly of the black bullhead catfish (Ameiurus melas).</title>
        <authorList>
            <person name="Wen M."/>
            <person name="Zham M."/>
            <person name="Cabau C."/>
            <person name="Klopp C."/>
            <person name="Donnadieu C."/>
            <person name="Roques C."/>
            <person name="Bouchez O."/>
            <person name="Lampietro C."/>
            <person name="Jouanno E."/>
            <person name="Herpin A."/>
            <person name="Louis A."/>
            <person name="Berthelot C."/>
            <person name="Parey E."/>
            <person name="Roest-Crollius H."/>
            <person name="Braasch I."/>
            <person name="Postlethwait J."/>
            <person name="Robinson-Rechavi M."/>
            <person name="Echchiki A."/>
            <person name="Begum T."/>
            <person name="Montfort J."/>
            <person name="Schartl M."/>
            <person name="Bobe J."/>
            <person name="Guiguen Y."/>
        </authorList>
    </citation>
    <scope>NUCLEOTIDE SEQUENCE [LARGE SCALE GENOMIC DNA]</scope>
    <source>
        <strain evidence="2">M_S1</strain>
        <tissue evidence="2">Blood</tissue>
    </source>
</reference>
<gene>
    <name evidence="2" type="ORF">AMELA_G00092900</name>
</gene>
<feature type="compositionally biased region" description="Basic and acidic residues" evidence="1">
    <location>
        <begin position="12"/>
        <end position="26"/>
    </location>
</feature>
<keyword evidence="3" id="KW-1185">Reference proteome</keyword>
<evidence type="ECO:0000313" key="3">
    <source>
        <dbReference type="Proteomes" id="UP000593565"/>
    </source>
</evidence>
<feature type="compositionally biased region" description="Polar residues" evidence="1">
    <location>
        <begin position="1"/>
        <end position="11"/>
    </location>
</feature>
<evidence type="ECO:0000313" key="2">
    <source>
        <dbReference type="EMBL" id="KAF4087206.1"/>
    </source>
</evidence>
<sequence>MDAPSSIITQVSRDEEPSAPLRDKGAPVHVKSNSKKPRNRGFFHSLFCCLCHDETDQLPVNNNAPLLVEENGTISKADVANPLLPSGLCTLCRASEPVAECLECFMASELCNLRKDTN</sequence>
<name>A0A7J6AX56_AMEME</name>
<feature type="region of interest" description="Disordered" evidence="1">
    <location>
        <begin position="1"/>
        <end position="38"/>
    </location>
</feature>
<proteinExistence type="predicted"/>
<protein>
    <submittedName>
        <fullName evidence="2">Uncharacterized protein</fullName>
    </submittedName>
</protein>
<organism evidence="2 3">
    <name type="scientific">Ameiurus melas</name>
    <name type="common">Black bullhead</name>
    <name type="synonym">Silurus melas</name>
    <dbReference type="NCBI Taxonomy" id="219545"/>
    <lineage>
        <taxon>Eukaryota</taxon>
        <taxon>Metazoa</taxon>
        <taxon>Chordata</taxon>
        <taxon>Craniata</taxon>
        <taxon>Vertebrata</taxon>
        <taxon>Euteleostomi</taxon>
        <taxon>Actinopterygii</taxon>
        <taxon>Neopterygii</taxon>
        <taxon>Teleostei</taxon>
        <taxon>Ostariophysi</taxon>
        <taxon>Siluriformes</taxon>
        <taxon>Ictaluridae</taxon>
        <taxon>Ameiurus</taxon>
    </lineage>
</organism>
<accession>A0A7J6AX56</accession>
<dbReference type="AlphaFoldDB" id="A0A7J6AX56"/>
<evidence type="ECO:0000256" key="1">
    <source>
        <dbReference type="SAM" id="MobiDB-lite"/>
    </source>
</evidence>
<comment type="caution">
    <text evidence="2">The sequence shown here is derived from an EMBL/GenBank/DDBJ whole genome shotgun (WGS) entry which is preliminary data.</text>
</comment>
<dbReference type="EMBL" id="JAAGNN010000007">
    <property type="protein sequence ID" value="KAF4087206.1"/>
    <property type="molecule type" value="Genomic_DNA"/>
</dbReference>